<sequence length="104" mass="11887">MLCPVLPSPRLLLITSNLKCLFSLLPLPELQHPSPLHPAFKLIKLGCFIRGHTHSSKARHTCMCTHKHAHNIQSWLDKPYCSYMHTHTHTYVEAPVHPFFSSNP</sequence>
<reference evidence="1 2" key="1">
    <citation type="submission" date="2021-06" db="EMBL/GenBank/DDBJ databases">
        <authorList>
            <person name="Palmer J.M."/>
        </authorList>
    </citation>
    <scope>NUCLEOTIDE SEQUENCE [LARGE SCALE GENOMIC DNA]</scope>
    <source>
        <strain evidence="1 2">XR_2019</strain>
        <tissue evidence="1">Muscle</tissue>
    </source>
</reference>
<proteinExistence type="predicted"/>
<comment type="caution">
    <text evidence="1">The sequence shown here is derived from an EMBL/GenBank/DDBJ whole genome shotgun (WGS) entry which is preliminary data.</text>
</comment>
<evidence type="ECO:0000313" key="2">
    <source>
        <dbReference type="Proteomes" id="UP001444071"/>
    </source>
</evidence>
<keyword evidence="2" id="KW-1185">Reference proteome</keyword>
<gene>
    <name evidence="1" type="ORF">XENORESO_017108</name>
</gene>
<name>A0ABV0WTP1_9TELE</name>
<protein>
    <submittedName>
        <fullName evidence="1">Uncharacterized protein</fullName>
    </submittedName>
</protein>
<accession>A0ABV0WTP1</accession>
<organism evidence="1 2">
    <name type="scientific">Xenotaenia resolanae</name>
    <dbReference type="NCBI Taxonomy" id="208358"/>
    <lineage>
        <taxon>Eukaryota</taxon>
        <taxon>Metazoa</taxon>
        <taxon>Chordata</taxon>
        <taxon>Craniata</taxon>
        <taxon>Vertebrata</taxon>
        <taxon>Euteleostomi</taxon>
        <taxon>Actinopterygii</taxon>
        <taxon>Neopterygii</taxon>
        <taxon>Teleostei</taxon>
        <taxon>Neoteleostei</taxon>
        <taxon>Acanthomorphata</taxon>
        <taxon>Ovalentaria</taxon>
        <taxon>Atherinomorphae</taxon>
        <taxon>Cyprinodontiformes</taxon>
        <taxon>Goodeidae</taxon>
        <taxon>Xenotaenia</taxon>
    </lineage>
</organism>
<evidence type="ECO:0000313" key="1">
    <source>
        <dbReference type="EMBL" id="MEQ2272510.1"/>
    </source>
</evidence>
<dbReference type="Proteomes" id="UP001444071">
    <property type="component" value="Unassembled WGS sequence"/>
</dbReference>
<dbReference type="EMBL" id="JAHRIM010070118">
    <property type="protein sequence ID" value="MEQ2272510.1"/>
    <property type="molecule type" value="Genomic_DNA"/>
</dbReference>